<protein>
    <submittedName>
        <fullName evidence="1">Uncharacterized protein</fullName>
    </submittedName>
</protein>
<reference evidence="1 2" key="1">
    <citation type="journal article" date="2019" name="Nat. Microbiol.">
        <title>Mediterranean grassland soil C-N compound turnover is dependent on rainfall and depth, and is mediated by genomically divergent microorganisms.</title>
        <authorList>
            <person name="Diamond S."/>
            <person name="Andeer P.F."/>
            <person name="Li Z."/>
            <person name="Crits-Christoph A."/>
            <person name="Burstein D."/>
            <person name="Anantharaman K."/>
            <person name="Lane K.R."/>
            <person name="Thomas B.C."/>
            <person name="Pan C."/>
            <person name="Northen T.R."/>
            <person name="Banfield J.F."/>
        </authorList>
    </citation>
    <scope>NUCLEOTIDE SEQUENCE [LARGE SCALE GENOMIC DNA]</scope>
    <source>
        <strain evidence="1">WS_3</strain>
    </source>
</reference>
<sequence length="68" mass="7737">MPRFRIHDLGTIERSPTSPASLRNKISEMIMSSVNSRAKVEVINPETGEYRIVLQGTLDKEETKFDES</sequence>
<comment type="caution">
    <text evidence="1">The sequence shown here is derived from an EMBL/GenBank/DDBJ whole genome shotgun (WGS) entry which is preliminary data.</text>
</comment>
<name>A0A538SI45_UNCEI</name>
<dbReference type="Proteomes" id="UP000320184">
    <property type="component" value="Unassembled WGS sequence"/>
</dbReference>
<evidence type="ECO:0000313" key="1">
    <source>
        <dbReference type="EMBL" id="TMQ51040.1"/>
    </source>
</evidence>
<evidence type="ECO:0000313" key="2">
    <source>
        <dbReference type="Proteomes" id="UP000320184"/>
    </source>
</evidence>
<dbReference type="AlphaFoldDB" id="A0A538SI45"/>
<proteinExistence type="predicted"/>
<organism evidence="1 2">
    <name type="scientific">Eiseniibacteriota bacterium</name>
    <dbReference type="NCBI Taxonomy" id="2212470"/>
    <lineage>
        <taxon>Bacteria</taxon>
        <taxon>Candidatus Eiseniibacteriota</taxon>
    </lineage>
</organism>
<dbReference type="EMBL" id="VBOT01000083">
    <property type="protein sequence ID" value="TMQ51040.1"/>
    <property type="molecule type" value="Genomic_DNA"/>
</dbReference>
<gene>
    <name evidence="1" type="ORF">E6K73_06815</name>
</gene>
<accession>A0A538SI45</accession>